<evidence type="ECO:0000313" key="17">
    <source>
        <dbReference type="Proteomes" id="UP000499080"/>
    </source>
</evidence>
<evidence type="ECO:0000256" key="5">
    <source>
        <dbReference type="ARBA" id="ARBA00016574"/>
    </source>
</evidence>
<dbReference type="Pfam" id="PF12455">
    <property type="entry name" value="Dynactin"/>
    <property type="match status" value="1"/>
</dbReference>
<reference evidence="16 17" key="1">
    <citation type="journal article" date="2019" name="Sci. Rep.">
        <title>Orb-weaving spider Araneus ventricosus genome elucidates the spidroin gene catalogue.</title>
        <authorList>
            <person name="Kono N."/>
            <person name="Nakamura H."/>
            <person name="Ohtoshi R."/>
            <person name="Moran D.A.P."/>
            <person name="Shinohara A."/>
            <person name="Yoshida Y."/>
            <person name="Fujiwara M."/>
            <person name="Mori M."/>
            <person name="Tomita M."/>
            <person name="Arakawa K."/>
        </authorList>
    </citation>
    <scope>NUCLEOTIDE SEQUENCE [LARGE SCALE GENOMIC DNA]</scope>
</reference>
<evidence type="ECO:0000256" key="4">
    <source>
        <dbReference type="ARBA" id="ARBA00011010"/>
    </source>
</evidence>
<sequence length="1053" mass="123766">MASFTIGDRVLILGKNATGKIAFVGHTHFLDGLCFGVILDEPKGRNNGSFDGVRYFKCPRNHGIFVRSCQLREISRNESKMIRTEDRTKNTIKYPNYLKAKNALQLHQGKRKQKNAALRTRRVSSDTQFTPLQTNHQLKRQLNKQNTVSNKESYLRNTELTKNMKNRATNPSTKMLSILNSDTYDFQEPEPQAFDNQVVTETVKMKHRIKNLETELKYARQVIENNTTDKEHLEEQLNYYQKHEYALQKKINKLSKDLAESDRKIKTLEQKMEKLDEITETSIIEKEMSEHNTEELEAELQELTTTLKILRTELSIKEEEMQIQCENKVPTVHYMKQLECQNKVLYNALLQLRKMYISKHRNLLEAEDSIKNNLSTLKDLTTSQEKLENVIFVLNQDVSDMHETIDGLAEADELVYEITDDSLTLEHKMDVLVETLKIMEEYIEVSNEIEEILQECYMEREKDMEALEHKVCQTEKSLMNAINLVSGCKDELERYKNLVTDLRMKNGLLEFKLYTVTQERNLAVIEAENLKLQFNRQNEMTLKHFIKDDNLEIENQVFQQQVKYLELYFPENFLGRNEHLALQGKLVLSKIIQKLDLFQKYIVSRSFKYPFPSTKNQLQTLIFQTHFLYKILILQELLKTYNASLDHANIKNFLSSGAYCEILNIKLREINHYLNLFCRNELDTPNNIESLNNTINMFYAMLNVKFCPERQKRMLRMEYLLNKTFVCVKCIEAHFMAFKTSLKYLENEDFINIESACSTLTKDISYLLNCITVSEGHPMMSCNEDTVCHLKHVLFEIVGLMERVVKIYDRIYDRDENFNAAFLLKDLQKLEGISIEIHLMKDLVQEGETLEAYDPAVSSTFASWIRDKKIQKEQWINELQRKAFILEKNLSNINQHRIKEKQFITQIKEKSSQTDANIYEIIKSEDLTILSLKLHDMELSANFLNFKVHQLQMERMQNQLSGLTPLKVPPKRKRYHPDVHKIIVFQKSLNKISDDLMKIILPTVVDISSKRNICKNFKTSALTYRDMIKKDIQKRLQNLETEIHDFKNGNRFK</sequence>
<keyword evidence="9" id="KW-0498">Mitosis</keyword>
<dbReference type="GO" id="GO:0005814">
    <property type="term" value="C:centriole"/>
    <property type="evidence" value="ECO:0007669"/>
    <property type="project" value="UniProtKB-SubCell"/>
</dbReference>
<comment type="caution">
    <text evidence="16">The sequence shown here is derived from an EMBL/GenBank/DDBJ whole genome shotgun (WGS) entry which is preliminary data.</text>
</comment>
<dbReference type="PANTHER" id="PTHR18916:SF6">
    <property type="entry name" value="DYNACTIN SUBUNIT 1"/>
    <property type="match status" value="1"/>
</dbReference>
<dbReference type="SMART" id="SM01052">
    <property type="entry name" value="CAP_GLY"/>
    <property type="match status" value="1"/>
</dbReference>
<keyword evidence="11 14" id="KW-0175">Coiled coil</keyword>
<evidence type="ECO:0000256" key="2">
    <source>
        <dbReference type="ARBA" id="ARBA00004186"/>
    </source>
</evidence>
<dbReference type="EMBL" id="BGPR01000795">
    <property type="protein sequence ID" value="GBM35860.1"/>
    <property type="molecule type" value="Genomic_DNA"/>
</dbReference>
<evidence type="ECO:0000256" key="11">
    <source>
        <dbReference type="ARBA" id="ARBA00023054"/>
    </source>
</evidence>
<evidence type="ECO:0000256" key="10">
    <source>
        <dbReference type="ARBA" id="ARBA00023017"/>
    </source>
</evidence>
<dbReference type="Pfam" id="PF01302">
    <property type="entry name" value="CAP_GLY"/>
    <property type="match status" value="1"/>
</dbReference>
<protein>
    <recommendedName>
        <fullName evidence="5">Dynactin subunit 1</fullName>
    </recommendedName>
</protein>
<comment type="subcellular location">
    <subcellularLocation>
        <location evidence="3">Cytoplasm</location>
        <location evidence="3">Cell cortex</location>
    </subcellularLocation>
    <subcellularLocation>
        <location evidence="1">Cytoplasm</location>
        <location evidence="1">Cytoskeleton</location>
        <location evidence="1">Microtubule organizing center</location>
        <location evidence="1">Centrosome</location>
        <location evidence="1">Centriole</location>
    </subcellularLocation>
    <subcellularLocation>
        <location evidence="2">Cytoplasm</location>
        <location evidence="2">Cytoskeleton</location>
        <location evidence="2">Spindle</location>
    </subcellularLocation>
</comment>
<dbReference type="InterPro" id="IPR000938">
    <property type="entry name" value="CAP-Gly_domain"/>
</dbReference>
<proteinExistence type="inferred from homology"/>
<organism evidence="16 17">
    <name type="scientific">Araneus ventricosus</name>
    <name type="common">Orbweaver spider</name>
    <name type="synonym">Epeira ventricosa</name>
    <dbReference type="NCBI Taxonomy" id="182803"/>
    <lineage>
        <taxon>Eukaryota</taxon>
        <taxon>Metazoa</taxon>
        <taxon>Ecdysozoa</taxon>
        <taxon>Arthropoda</taxon>
        <taxon>Chelicerata</taxon>
        <taxon>Arachnida</taxon>
        <taxon>Araneae</taxon>
        <taxon>Araneomorphae</taxon>
        <taxon>Entelegynae</taxon>
        <taxon>Araneoidea</taxon>
        <taxon>Araneidae</taxon>
        <taxon>Araneus</taxon>
    </lineage>
</organism>
<dbReference type="InterPro" id="IPR022157">
    <property type="entry name" value="Dynactin"/>
</dbReference>
<dbReference type="Proteomes" id="UP000499080">
    <property type="component" value="Unassembled WGS sequence"/>
</dbReference>
<keyword evidence="6" id="KW-0963">Cytoplasm</keyword>
<keyword evidence="17" id="KW-1185">Reference proteome</keyword>
<dbReference type="PROSITE" id="PS50245">
    <property type="entry name" value="CAP_GLY_2"/>
    <property type="match status" value="1"/>
</dbReference>
<gene>
    <name evidence="16" type="primary">DCTN1</name>
    <name evidence="16" type="ORF">AVEN_134669_1</name>
</gene>
<evidence type="ECO:0000256" key="9">
    <source>
        <dbReference type="ARBA" id="ARBA00022776"/>
    </source>
</evidence>
<keyword evidence="13" id="KW-0131">Cell cycle</keyword>
<evidence type="ECO:0000256" key="13">
    <source>
        <dbReference type="ARBA" id="ARBA00023306"/>
    </source>
</evidence>
<keyword evidence="10" id="KW-0243">Dynein</keyword>
<feature type="coiled-coil region" evidence="14">
    <location>
        <begin position="251"/>
        <end position="355"/>
    </location>
</feature>
<dbReference type="AlphaFoldDB" id="A0A4Y2F2W0"/>
<evidence type="ECO:0000256" key="3">
    <source>
        <dbReference type="ARBA" id="ARBA00004544"/>
    </source>
</evidence>
<evidence type="ECO:0000256" key="12">
    <source>
        <dbReference type="ARBA" id="ARBA00023212"/>
    </source>
</evidence>
<evidence type="ECO:0000256" key="6">
    <source>
        <dbReference type="ARBA" id="ARBA00022490"/>
    </source>
</evidence>
<evidence type="ECO:0000259" key="15">
    <source>
        <dbReference type="PROSITE" id="PS50245"/>
    </source>
</evidence>
<evidence type="ECO:0000256" key="7">
    <source>
        <dbReference type="ARBA" id="ARBA00022618"/>
    </source>
</evidence>
<evidence type="ECO:0000256" key="8">
    <source>
        <dbReference type="ARBA" id="ARBA00022701"/>
    </source>
</evidence>
<dbReference type="GO" id="GO:0005819">
    <property type="term" value="C:spindle"/>
    <property type="evidence" value="ECO:0007669"/>
    <property type="project" value="UniProtKB-SubCell"/>
</dbReference>
<feature type="domain" description="CAP-Gly" evidence="15">
    <location>
        <begin position="25"/>
        <end position="67"/>
    </location>
</feature>
<dbReference type="GO" id="GO:0051301">
    <property type="term" value="P:cell division"/>
    <property type="evidence" value="ECO:0007669"/>
    <property type="project" value="UniProtKB-KW"/>
</dbReference>
<evidence type="ECO:0000313" key="16">
    <source>
        <dbReference type="EMBL" id="GBM35860.1"/>
    </source>
</evidence>
<dbReference type="InterPro" id="IPR036859">
    <property type="entry name" value="CAP-Gly_dom_sf"/>
</dbReference>
<accession>A0A4Y2F2W0</accession>
<dbReference type="PANTHER" id="PTHR18916">
    <property type="entry name" value="DYNACTIN 1-RELATED MICROTUBULE-BINDING"/>
    <property type="match status" value="1"/>
</dbReference>
<comment type="similarity">
    <text evidence="4">Belongs to the dynactin 150 kDa subunit family.</text>
</comment>
<evidence type="ECO:0000256" key="1">
    <source>
        <dbReference type="ARBA" id="ARBA00004114"/>
    </source>
</evidence>
<name>A0A4Y2F2W0_ARAVE</name>
<keyword evidence="7" id="KW-0132">Cell division</keyword>
<dbReference type="OrthoDB" id="2130750at2759"/>
<keyword evidence="12" id="KW-0206">Cytoskeleton</keyword>
<dbReference type="SUPFAM" id="SSF74924">
    <property type="entry name" value="Cap-Gly domain"/>
    <property type="match status" value="1"/>
</dbReference>
<evidence type="ECO:0000256" key="14">
    <source>
        <dbReference type="SAM" id="Coils"/>
    </source>
</evidence>
<dbReference type="GO" id="GO:0030286">
    <property type="term" value="C:dynein complex"/>
    <property type="evidence" value="ECO:0007669"/>
    <property type="project" value="UniProtKB-KW"/>
</dbReference>
<dbReference type="GO" id="GO:0005874">
    <property type="term" value="C:microtubule"/>
    <property type="evidence" value="ECO:0007669"/>
    <property type="project" value="UniProtKB-KW"/>
</dbReference>
<dbReference type="Gene3D" id="2.30.30.190">
    <property type="entry name" value="CAP Gly-rich-like domain"/>
    <property type="match status" value="1"/>
</dbReference>
<keyword evidence="8" id="KW-0493">Microtubule</keyword>